<gene>
    <name evidence="2" type="ORF">MKQ68_05830</name>
</gene>
<organism evidence="2 3">
    <name type="scientific">Chitinophaga horti</name>
    <dbReference type="NCBI Taxonomy" id="2920382"/>
    <lineage>
        <taxon>Bacteria</taxon>
        <taxon>Pseudomonadati</taxon>
        <taxon>Bacteroidota</taxon>
        <taxon>Chitinophagia</taxon>
        <taxon>Chitinophagales</taxon>
        <taxon>Chitinophagaceae</taxon>
        <taxon>Chitinophaga</taxon>
    </lineage>
</organism>
<evidence type="ECO:0000313" key="3">
    <source>
        <dbReference type="Proteomes" id="UP001162741"/>
    </source>
</evidence>
<protein>
    <recommendedName>
        <fullName evidence="4">Outer membrane protein beta-barrel domain-containing protein</fullName>
    </recommendedName>
</protein>
<evidence type="ECO:0000313" key="2">
    <source>
        <dbReference type="EMBL" id="UYQ94610.1"/>
    </source>
</evidence>
<feature type="signal peptide" evidence="1">
    <location>
        <begin position="1"/>
        <end position="23"/>
    </location>
</feature>
<dbReference type="EMBL" id="CP107006">
    <property type="protein sequence ID" value="UYQ94610.1"/>
    <property type="molecule type" value="Genomic_DNA"/>
</dbReference>
<keyword evidence="1" id="KW-0732">Signal</keyword>
<evidence type="ECO:0000256" key="1">
    <source>
        <dbReference type="SAM" id="SignalP"/>
    </source>
</evidence>
<dbReference type="Proteomes" id="UP001162741">
    <property type="component" value="Chromosome"/>
</dbReference>
<name>A0ABY6J4L2_9BACT</name>
<feature type="chain" id="PRO_5047194431" description="Outer membrane protein beta-barrel domain-containing protein" evidence="1">
    <location>
        <begin position="24"/>
        <end position="170"/>
    </location>
</feature>
<reference evidence="2" key="1">
    <citation type="submission" date="2022-10" db="EMBL/GenBank/DDBJ databases">
        <title>Chitinophaga sp. nov., isolated from soil.</title>
        <authorList>
            <person name="Jeon C.O."/>
        </authorList>
    </citation>
    <scope>NUCLEOTIDE SEQUENCE</scope>
    <source>
        <strain evidence="2">R8</strain>
    </source>
</reference>
<dbReference type="RefSeq" id="WP_264282480.1">
    <property type="nucleotide sequence ID" value="NZ_CP107006.1"/>
</dbReference>
<evidence type="ECO:0008006" key="4">
    <source>
        <dbReference type="Google" id="ProtNLM"/>
    </source>
</evidence>
<proteinExistence type="predicted"/>
<keyword evidence="3" id="KW-1185">Reference proteome</keyword>
<sequence length="170" mass="18020">MKRTILPLMASMLLLLAVSSASAQLKRFSIGPYVEGGFPVGDLSETHNTGIGAGLNADIKLLAGFTATGSVGYMHFPGKDITLDNGVEAEVKSFDAIPVRLGLKYKLFSVLYAKVEAGTAHLTKEDAGTAFIVSPGVGVRILMFDIQGKYEAWFRDGSAGFLGVKASINF</sequence>
<accession>A0ABY6J4L2</accession>